<dbReference type="Gene3D" id="2.60.110.10">
    <property type="entry name" value="Thaumatin"/>
    <property type="match status" value="1"/>
</dbReference>
<dbReference type="AlphaFoldDB" id="A0A565BQY4"/>
<reference evidence="2" key="1">
    <citation type="submission" date="2019-07" db="EMBL/GenBank/DDBJ databases">
        <authorList>
            <person name="Dittberner H."/>
        </authorList>
    </citation>
    <scope>NUCLEOTIDE SEQUENCE [LARGE SCALE GENOMIC DNA]</scope>
</reference>
<name>A0A565BQY4_9BRAS</name>
<feature type="signal peptide" evidence="1">
    <location>
        <begin position="1"/>
        <end position="22"/>
    </location>
</feature>
<accession>A0A565BQY4</accession>
<evidence type="ECO:0000313" key="3">
    <source>
        <dbReference type="Proteomes" id="UP000489600"/>
    </source>
</evidence>
<dbReference type="SUPFAM" id="SSF49870">
    <property type="entry name" value="Osmotin, thaumatin-like protein"/>
    <property type="match status" value="1"/>
</dbReference>
<keyword evidence="3" id="KW-1185">Reference proteome</keyword>
<feature type="chain" id="PRO_5021741804" evidence="1">
    <location>
        <begin position="23"/>
        <end position="72"/>
    </location>
</feature>
<protein>
    <submittedName>
        <fullName evidence="2">Uncharacterized protein</fullName>
    </submittedName>
</protein>
<keyword evidence="1" id="KW-0732">Signal</keyword>
<organism evidence="2 3">
    <name type="scientific">Arabis nemorensis</name>
    <dbReference type="NCBI Taxonomy" id="586526"/>
    <lineage>
        <taxon>Eukaryota</taxon>
        <taxon>Viridiplantae</taxon>
        <taxon>Streptophyta</taxon>
        <taxon>Embryophyta</taxon>
        <taxon>Tracheophyta</taxon>
        <taxon>Spermatophyta</taxon>
        <taxon>Magnoliopsida</taxon>
        <taxon>eudicotyledons</taxon>
        <taxon>Gunneridae</taxon>
        <taxon>Pentapetalae</taxon>
        <taxon>rosids</taxon>
        <taxon>malvids</taxon>
        <taxon>Brassicales</taxon>
        <taxon>Brassicaceae</taxon>
        <taxon>Arabideae</taxon>
        <taxon>Arabis</taxon>
    </lineage>
</organism>
<comment type="caution">
    <text evidence="2">The sequence shown here is derived from an EMBL/GenBank/DDBJ whole genome shotgun (WGS) entry which is preliminary data.</text>
</comment>
<evidence type="ECO:0000313" key="2">
    <source>
        <dbReference type="EMBL" id="VVB03776.1"/>
    </source>
</evidence>
<dbReference type="EMBL" id="CABITT030000005">
    <property type="protein sequence ID" value="VVB03776.1"/>
    <property type="molecule type" value="Genomic_DNA"/>
</dbReference>
<sequence>MANFSSIHILFFVFITSGIAVSSTVFTLQNSCPYTVWPGILAGNSNTLGDGGFPSDSRSFRTAHVTSGIVFC</sequence>
<gene>
    <name evidence="2" type="ORF">ANE_LOCUS14220</name>
</gene>
<dbReference type="InterPro" id="IPR037176">
    <property type="entry name" value="Osmotin/thaumatin-like_sf"/>
</dbReference>
<dbReference type="OrthoDB" id="430315at2759"/>
<proteinExistence type="predicted"/>
<dbReference type="Proteomes" id="UP000489600">
    <property type="component" value="Unassembled WGS sequence"/>
</dbReference>
<evidence type="ECO:0000256" key="1">
    <source>
        <dbReference type="SAM" id="SignalP"/>
    </source>
</evidence>